<dbReference type="HOGENOM" id="CLU_2042165_0_0_1"/>
<name>M1DM36_SOLTU</name>
<evidence type="ECO:0000313" key="1">
    <source>
        <dbReference type="EnsemblPlants" id="PGSC0003DMT400091209"/>
    </source>
</evidence>
<accession>M1DM36</accession>
<evidence type="ECO:0000313" key="2">
    <source>
        <dbReference type="Proteomes" id="UP000011115"/>
    </source>
</evidence>
<dbReference type="InParanoid" id="M1DM36"/>
<protein>
    <submittedName>
        <fullName evidence="1">Uncharacterized protein</fullName>
    </submittedName>
</protein>
<dbReference type="EnsemblPlants" id="PGSC0003DMT400091209">
    <property type="protein sequence ID" value="PGSC0003DMT400091209"/>
    <property type="gene ID" value="PGSC0003DMG400040780"/>
</dbReference>
<sequence>MTSSYLYQSFTSLNYQEEKKKKITWVRARKRSHRSGLGTNTNVEERASSSSVTLGDLALHRGTVRRHADCSFLRRLDFLLRAFHTGTLGEIMVIRRLVQWVRRSSGLLFFVLSTTLFLCAH</sequence>
<dbReference type="PaxDb" id="4113-PGSC0003DMT400091209"/>
<reference evidence="1" key="2">
    <citation type="submission" date="2015-06" db="UniProtKB">
        <authorList>
            <consortium name="EnsemblPlants"/>
        </authorList>
    </citation>
    <scope>IDENTIFICATION</scope>
    <source>
        <strain evidence="1">DM1-3 516 R44</strain>
    </source>
</reference>
<dbReference type="AlphaFoldDB" id="M1DM36"/>
<keyword evidence="2" id="KW-1185">Reference proteome</keyword>
<organism evidence="1 2">
    <name type="scientific">Solanum tuberosum</name>
    <name type="common">Potato</name>
    <dbReference type="NCBI Taxonomy" id="4113"/>
    <lineage>
        <taxon>Eukaryota</taxon>
        <taxon>Viridiplantae</taxon>
        <taxon>Streptophyta</taxon>
        <taxon>Embryophyta</taxon>
        <taxon>Tracheophyta</taxon>
        <taxon>Spermatophyta</taxon>
        <taxon>Magnoliopsida</taxon>
        <taxon>eudicotyledons</taxon>
        <taxon>Gunneridae</taxon>
        <taxon>Pentapetalae</taxon>
        <taxon>asterids</taxon>
        <taxon>lamiids</taxon>
        <taxon>Solanales</taxon>
        <taxon>Solanaceae</taxon>
        <taxon>Solanoideae</taxon>
        <taxon>Solaneae</taxon>
        <taxon>Solanum</taxon>
    </lineage>
</organism>
<proteinExistence type="predicted"/>
<reference evidence="2" key="1">
    <citation type="journal article" date="2011" name="Nature">
        <title>Genome sequence and analysis of the tuber crop potato.</title>
        <authorList>
            <consortium name="The Potato Genome Sequencing Consortium"/>
        </authorList>
    </citation>
    <scope>NUCLEOTIDE SEQUENCE [LARGE SCALE GENOMIC DNA]</scope>
    <source>
        <strain evidence="2">cv. DM1-3 516 R44</strain>
    </source>
</reference>
<dbReference type="Gramene" id="PGSC0003DMT400091209">
    <property type="protein sequence ID" value="PGSC0003DMT400091209"/>
    <property type="gene ID" value="PGSC0003DMG400040780"/>
</dbReference>
<dbReference type="Proteomes" id="UP000011115">
    <property type="component" value="Unassembled WGS sequence"/>
</dbReference>